<evidence type="ECO:0000256" key="12">
    <source>
        <dbReference type="ARBA" id="ARBA00023098"/>
    </source>
</evidence>
<evidence type="ECO:0000256" key="15">
    <source>
        <dbReference type="ARBA" id="ARBA00023264"/>
    </source>
</evidence>
<dbReference type="InParanoid" id="A0A409VLW7"/>
<dbReference type="UniPathway" id="UPA00557">
    <property type="reaction ID" value="UER00614"/>
</dbReference>
<evidence type="ECO:0000256" key="7">
    <source>
        <dbReference type="ARBA" id="ARBA00022516"/>
    </source>
</evidence>
<dbReference type="FunCoup" id="A0A409VLW7">
    <property type="interactions" value="438"/>
</dbReference>
<comment type="similarity">
    <text evidence="5 16">Belongs to the CDS family.</text>
</comment>
<feature type="compositionally biased region" description="Polar residues" evidence="17">
    <location>
        <begin position="169"/>
        <end position="187"/>
    </location>
</feature>
<keyword evidence="11 18" id="KW-1133">Transmembrane helix</keyword>
<feature type="transmembrane region" description="Helical" evidence="18">
    <location>
        <begin position="210"/>
        <end position="237"/>
    </location>
</feature>
<keyword evidence="7" id="KW-0444">Lipid biosynthesis</keyword>
<accession>A0A409VLW7</accession>
<dbReference type="GO" id="GO:0005789">
    <property type="term" value="C:endoplasmic reticulum membrane"/>
    <property type="evidence" value="ECO:0007669"/>
    <property type="project" value="TreeGrafter"/>
</dbReference>
<evidence type="ECO:0000256" key="2">
    <source>
        <dbReference type="ARBA" id="ARBA00004141"/>
    </source>
</evidence>
<keyword evidence="13 18" id="KW-0472">Membrane</keyword>
<comment type="pathway">
    <text evidence="4">Lipid metabolism.</text>
</comment>
<evidence type="ECO:0000256" key="18">
    <source>
        <dbReference type="SAM" id="Phobius"/>
    </source>
</evidence>
<keyword evidence="20" id="KW-1185">Reference proteome</keyword>
<dbReference type="Pfam" id="PF01148">
    <property type="entry name" value="CTP_transf_1"/>
    <property type="match status" value="1"/>
</dbReference>
<evidence type="ECO:0000256" key="5">
    <source>
        <dbReference type="ARBA" id="ARBA00010185"/>
    </source>
</evidence>
<dbReference type="InterPro" id="IPR016720">
    <property type="entry name" value="PC_Trfase_euk"/>
</dbReference>
<protein>
    <recommendedName>
        <fullName evidence="6 16">Phosphatidate cytidylyltransferase</fullName>
        <ecNumber evidence="6 16">2.7.7.41</ecNumber>
    </recommendedName>
</protein>
<feature type="transmembrane region" description="Helical" evidence="18">
    <location>
        <begin position="315"/>
        <end position="332"/>
    </location>
</feature>
<evidence type="ECO:0000256" key="13">
    <source>
        <dbReference type="ARBA" id="ARBA00023136"/>
    </source>
</evidence>
<evidence type="ECO:0000256" key="17">
    <source>
        <dbReference type="SAM" id="MobiDB-lite"/>
    </source>
</evidence>
<comment type="catalytic activity">
    <reaction evidence="1 16">
        <text>a 1,2-diacyl-sn-glycero-3-phosphate + CTP + H(+) = a CDP-1,2-diacyl-sn-glycerol + diphosphate</text>
        <dbReference type="Rhea" id="RHEA:16229"/>
        <dbReference type="ChEBI" id="CHEBI:15378"/>
        <dbReference type="ChEBI" id="CHEBI:33019"/>
        <dbReference type="ChEBI" id="CHEBI:37563"/>
        <dbReference type="ChEBI" id="CHEBI:58332"/>
        <dbReference type="ChEBI" id="CHEBI:58608"/>
        <dbReference type="EC" id="2.7.7.41"/>
    </reaction>
</comment>
<dbReference type="GO" id="GO:0004605">
    <property type="term" value="F:phosphatidate cytidylyltransferase activity"/>
    <property type="evidence" value="ECO:0007669"/>
    <property type="project" value="UniProtKB-EC"/>
</dbReference>
<proteinExistence type="inferred from homology"/>
<feature type="transmembrane region" description="Helical" evidence="18">
    <location>
        <begin position="275"/>
        <end position="295"/>
    </location>
</feature>
<feature type="region of interest" description="Disordered" evidence="17">
    <location>
        <begin position="68"/>
        <end position="187"/>
    </location>
</feature>
<keyword evidence="8 16" id="KW-0808">Transferase</keyword>
<gene>
    <name evidence="19" type="ORF">CVT25_005835</name>
</gene>
<dbReference type="EC" id="2.7.7.41" evidence="6 16"/>
<dbReference type="InterPro" id="IPR000374">
    <property type="entry name" value="PC_trans"/>
</dbReference>
<sequence>MSRLNASTPKTIFASKTTFDALAVDSGEESEEEYPSDIENAQESVPQEPVKLTKSAIKKAQRLARIEAKQRQKQLKAEARSKEDVTTNTDSVPVDLKSSRLSVDDTSTMSPVRSITQSEPLPSIEAVMPETVKRNGSTPSEELPAVQKEVTEVEKVPPKPSVPIPGPESNGNPIPQASPSANGSTLKTTAKDAAINTEQVKKRQNVLTRVIWTFIMIGGFIALLLLGHTYMILLVMLCQTLVYREVTALFSLKTATPESQDVEPLKGKDPWSKTLNWYFFAVTNYFLYGESIIYYFKHVVFADANLLPFATNHRMISFTLYIIGFMGFVMSLKKGYLKQQFGLFCWVHMSLLLIVVSSHFIVNNILEGLIWFWVPASLVICNDCFAYIWGVTVGRTPLIKLSPKKTVEGFVGAFISTMIFSVFWGAYFMRFNYMICPVHDLGVSAWSSTQCTPNPVFMWKTLNLWQPLSTFLTTLTGHTVKTIPYAPYQLHLLTLAGFASLVAPFGGFFASGFKRAFNIKDFGHSIPGHGGMTDRMDCQFLMGIFTYVYYSSLIRVHHVTVGGILQTIVSGLTIDQQLELISDLTRYLERQGITVS</sequence>
<dbReference type="PROSITE" id="PS01315">
    <property type="entry name" value="CDS"/>
    <property type="match status" value="1"/>
</dbReference>
<organism evidence="19 20">
    <name type="scientific">Psilocybe cyanescens</name>
    <dbReference type="NCBI Taxonomy" id="93625"/>
    <lineage>
        <taxon>Eukaryota</taxon>
        <taxon>Fungi</taxon>
        <taxon>Dikarya</taxon>
        <taxon>Basidiomycota</taxon>
        <taxon>Agaricomycotina</taxon>
        <taxon>Agaricomycetes</taxon>
        <taxon>Agaricomycetidae</taxon>
        <taxon>Agaricales</taxon>
        <taxon>Agaricineae</taxon>
        <taxon>Strophariaceae</taxon>
        <taxon>Psilocybe</taxon>
    </lineage>
</organism>
<dbReference type="OrthoDB" id="10260889at2759"/>
<keyword evidence="9 16" id="KW-0812">Transmembrane</keyword>
<evidence type="ECO:0000256" key="9">
    <source>
        <dbReference type="ARBA" id="ARBA00022692"/>
    </source>
</evidence>
<dbReference type="PANTHER" id="PTHR13773">
    <property type="entry name" value="PHOSPHATIDATE CYTIDYLYLTRANSFERASE"/>
    <property type="match status" value="1"/>
</dbReference>
<feature type="transmembrane region" description="Helical" evidence="18">
    <location>
        <begin position="341"/>
        <end position="362"/>
    </location>
</feature>
<feature type="transmembrane region" description="Helical" evidence="18">
    <location>
        <begin position="490"/>
        <end position="510"/>
    </location>
</feature>
<feature type="region of interest" description="Disordered" evidence="17">
    <location>
        <begin position="24"/>
        <end position="50"/>
    </location>
</feature>
<evidence type="ECO:0000256" key="11">
    <source>
        <dbReference type="ARBA" id="ARBA00022989"/>
    </source>
</evidence>
<evidence type="ECO:0000313" key="20">
    <source>
        <dbReference type="Proteomes" id="UP000283269"/>
    </source>
</evidence>
<dbReference type="EMBL" id="NHYD01003975">
    <property type="protein sequence ID" value="PPQ67251.1"/>
    <property type="molecule type" value="Genomic_DNA"/>
</dbReference>
<feature type="transmembrane region" description="Helical" evidence="18">
    <location>
        <begin position="368"/>
        <end position="389"/>
    </location>
</feature>
<name>A0A409VLW7_PSICY</name>
<reference evidence="19 20" key="1">
    <citation type="journal article" date="2018" name="Evol. Lett.">
        <title>Horizontal gene cluster transfer increased hallucinogenic mushroom diversity.</title>
        <authorList>
            <person name="Reynolds H.T."/>
            <person name="Vijayakumar V."/>
            <person name="Gluck-Thaler E."/>
            <person name="Korotkin H.B."/>
            <person name="Matheny P.B."/>
            <person name="Slot J.C."/>
        </authorList>
    </citation>
    <scope>NUCLEOTIDE SEQUENCE [LARGE SCALE GENOMIC DNA]</scope>
    <source>
        <strain evidence="19 20">2631</strain>
    </source>
</reference>
<evidence type="ECO:0000256" key="16">
    <source>
        <dbReference type="RuleBase" id="RU003938"/>
    </source>
</evidence>
<dbReference type="PANTHER" id="PTHR13773:SF8">
    <property type="entry name" value="PHOSPHATIDATE CYTIDYLYLTRANSFERASE, PHOTORECEPTOR-SPECIFIC"/>
    <property type="match status" value="1"/>
</dbReference>
<comment type="caution">
    <text evidence="19">The sequence shown here is derived from an EMBL/GenBank/DDBJ whole genome shotgun (WGS) entry which is preliminary data.</text>
</comment>
<evidence type="ECO:0000256" key="14">
    <source>
        <dbReference type="ARBA" id="ARBA00023209"/>
    </source>
</evidence>
<evidence type="ECO:0000256" key="6">
    <source>
        <dbReference type="ARBA" id="ARBA00012487"/>
    </source>
</evidence>
<dbReference type="AlphaFoldDB" id="A0A409VLW7"/>
<evidence type="ECO:0000256" key="10">
    <source>
        <dbReference type="ARBA" id="ARBA00022695"/>
    </source>
</evidence>
<keyword evidence="10 16" id="KW-0548">Nucleotidyltransferase</keyword>
<evidence type="ECO:0000256" key="3">
    <source>
        <dbReference type="ARBA" id="ARBA00005119"/>
    </source>
</evidence>
<evidence type="ECO:0000256" key="4">
    <source>
        <dbReference type="ARBA" id="ARBA00005189"/>
    </source>
</evidence>
<dbReference type="STRING" id="93625.A0A409VLW7"/>
<evidence type="ECO:0000256" key="1">
    <source>
        <dbReference type="ARBA" id="ARBA00001698"/>
    </source>
</evidence>
<keyword evidence="15" id="KW-1208">Phospholipid metabolism</keyword>
<evidence type="ECO:0000256" key="8">
    <source>
        <dbReference type="ARBA" id="ARBA00022679"/>
    </source>
</evidence>
<evidence type="ECO:0000313" key="19">
    <source>
        <dbReference type="EMBL" id="PPQ67251.1"/>
    </source>
</evidence>
<dbReference type="GO" id="GO:0016024">
    <property type="term" value="P:CDP-diacylglycerol biosynthetic process"/>
    <property type="evidence" value="ECO:0007669"/>
    <property type="project" value="UniProtKB-UniPathway"/>
</dbReference>
<keyword evidence="14" id="KW-0594">Phospholipid biosynthesis</keyword>
<dbReference type="Proteomes" id="UP000283269">
    <property type="component" value="Unassembled WGS sequence"/>
</dbReference>
<feature type="compositionally biased region" description="Acidic residues" evidence="17">
    <location>
        <begin position="26"/>
        <end position="36"/>
    </location>
</feature>
<comment type="subcellular location">
    <subcellularLocation>
        <location evidence="2">Membrane</location>
        <topology evidence="2">Multi-pass membrane protein</topology>
    </subcellularLocation>
</comment>
<comment type="pathway">
    <text evidence="3 16">Phospholipid metabolism; CDP-diacylglycerol biosynthesis; CDP-diacylglycerol from sn-glycerol 3-phosphate: step 3/3.</text>
</comment>
<feature type="transmembrane region" description="Helical" evidence="18">
    <location>
        <begin position="410"/>
        <end position="429"/>
    </location>
</feature>
<feature type="compositionally biased region" description="Basic and acidic residues" evidence="17">
    <location>
        <begin position="68"/>
        <end position="85"/>
    </location>
</feature>
<feature type="compositionally biased region" description="Polar residues" evidence="17">
    <location>
        <begin position="99"/>
        <end position="120"/>
    </location>
</feature>
<keyword evidence="12" id="KW-0443">Lipid metabolism</keyword>